<dbReference type="AlphaFoldDB" id="A0A9P6WYI8"/>
<comment type="caution">
    <text evidence="2">The sequence shown here is derived from an EMBL/GenBank/DDBJ whole genome shotgun (WGS) entry which is preliminary data.</text>
</comment>
<protein>
    <submittedName>
        <fullName evidence="2">Uncharacterized protein</fullName>
    </submittedName>
</protein>
<gene>
    <name evidence="2" type="ORF">G6F64_011954</name>
</gene>
<evidence type="ECO:0000256" key="1">
    <source>
        <dbReference type="SAM" id="MobiDB-lite"/>
    </source>
</evidence>
<feature type="region of interest" description="Disordered" evidence="1">
    <location>
        <begin position="15"/>
        <end position="36"/>
    </location>
</feature>
<dbReference type="EMBL" id="JAANQT010003234">
    <property type="protein sequence ID" value="KAG1301273.1"/>
    <property type="molecule type" value="Genomic_DNA"/>
</dbReference>
<dbReference type="Proteomes" id="UP000716291">
    <property type="component" value="Unassembled WGS sequence"/>
</dbReference>
<evidence type="ECO:0000313" key="3">
    <source>
        <dbReference type="Proteomes" id="UP000716291"/>
    </source>
</evidence>
<keyword evidence="3" id="KW-1185">Reference proteome</keyword>
<sequence length="217" mass="24312">MQRFWARLVTKNRKSPLHSTNSSSTANTVTSTPSNLNVPMISKTSIWQTGHGSGSVFVNMTERKESKIEFLHLVAQQYSSQVGAFPQQLGTLKFAEINFVPDDDALSNYLVNGITFADKSTILPCRALDTHMQVVRLRLSNLPFLNEKALMKGLEKNLRKYGDILNIGILLEPTTGTYMCTGYAVLIMASKTETFEPLTHLIPWDEQRKCGFYAVMS</sequence>
<reference evidence="2" key="1">
    <citation type="journal article" date="2020" name="Microb. Genom.">
        <title>Genetic diversity of clinical and environmental Mucorales isolates obtained from an investigation of mucormycosis cases among solid organ transplant recipients.</title>
        <authorList>
            <person name="Nguyen M.H."/>
            <person name="Kaul D."/>
            <person name="Muto C."/>
            <person name="Cheng S.J."/>
            <person name="Richter R.A."/>
            <person name="Bruno V.M."/>
            <person name="Liu G."/>
            <person name="Beyhan S."/>
            <person name="Sundermann A.J."/>
            <person name="Mounaud S."/>
            <person name="Pasculle A.W."/>
            <person name="Nierman W.C."/>
            <person name="Driscoll E."/>
            <person name="Cumbie R."/>
            <person name="Clancy C.J."/>
            <person name="Dupont C.L."/>
        </authorList>
    </citation>
    <scope>NUCLEOTIDE SEQUENCE</scope>
    <source>
        <strain evidence="2">GL11</strain>
    </source>
</reference>
<feature type="compositionally biased region" description="Low complexity" evidence="1">
    <location>
        <begin position="19"/>
        <end position="35"/>
    </location>
</feature>
<proteinExistence type="predicted"/>
<accession>A0A9P6WYI8</accession>
<organism evidence="2 3">
    <name type="scientific">Rhizopus oryzae</name>
    <name type="common">Mucormycosis agent</name>
    <name type="synonym">Rhizopus arrhizus var. delemar</name>
    <dbReference type="NCBI Taxonomy" id="64495"/>
    <lineage>
        <taxon>Eukaryota</taxon>
        <taxon>Fungi</taxon>
        <taxon>Fungi incertae sedis</taxon>
        <taxon>Mucoromycota</taxon>
        <taxon>Mucoromycotina</taxon>
        <taxon>Mucoromycetes</taxon>
        <taxon>Mucorales</taxon>
        <taxon>Mucorineae</taxon>
        <taxon>Rhizopodaceae</taxon>
        <taxon>Rhizopus</taxon>
    </lineage>
</organism>
<name>A0A9P6WYI8_RHIOR</name>
<evidence type="ECO:0000313" key="2">
    <source>
        <dbReference type="EMBL" id="KAG1301273.1"/>
    </source>
</evidence>